<keyword evidence="3" id="KW-1185">Reference proteome</keyword>
<dbReference type="AlphaFoldDB" id="A0A4P5PHL8"/>
<dbReference type="Gene3D" id="3.40.250.10">
    <property type="entry name" value="Rhodanese-like domain"/>
    <property type="match status" value="1"/>
</dbReference>
<organism evidence="2 3">
    <name type="scientific">Enterococcus florum</name>
    <dbReference type="NCBI Taxonomy" id="2480627"/>
    <lineage>
        <taxon>Bacteria</taxon>
        <taxon>Bacillati</taxon>
        <taxon>Bacillota</taxon>
        <taxon>Bacilli</taxon>
        <taxon>Lactobacillales</taxon>
        <taxon>Enterococcaceae</taxon>
        <taxon>Enterococcus</taxon>
    </lineage>
</organism>
<sequence length="100" mass="11598">MIEAITAQTFQERIEREDVHLLDLRDPELFDASQYVGKATVTQLTVTQLPNRLSELKRDKKYYLLTHFNDQAKTVANFLHRKGYRTAYLIGSEPLIQEGS</sequence>
<accession>A0A4P5PHL8</accession>
<dbReference type="PROSITE" id="PS50206">
    <property type="entry name" value="RHODANESE_3"/>
    <property type="match status" value="1"/>
</dbReference>
<evidence type="ECO:0000259" key="1">
    <source>
        <dbReference type="PROSITE" id="PS50206"/>
    </source>
</evidence>
<dbReference type="Pfam" id="PF00581">
    <property type="entry name" value="Rhodanese"/>
    <property type="match status" value="1"/>
</dbReference>
<evidence type="ECO:0000313" key="3">
    <source>
        <dbReference type="Proteomes" id="UP000290567"/>
    </source>
</evidence>
<dbReference type="OrthoDB" id="9800872at2"/>
<proteinExistence type="predicted"/>
<comment type="caution">
    <text evidence="2">The sequence shown here is derived from an EMBL/GenBank/DDBJ whole genome shotgun (WGS) entry which is preliminary data.</text>
</comment>
<dbReference type="InterPro" id="IPR036873">
    <property type="entry name" value="Rhodanese-like_dom_sf"/>
</dbReference>
<dbReference type="SUPFAM" id="SSF52821">
    <property type="entry name" value="Rhodanese/Cell cycle control phosphatase"/>
    <property type="match status" value="1"/>
</dbReference>
<dbReference type="EMBL" id="BJCC01000027">
    <property type="protein sequence ID" value="GCF95142.1"/>
    <property type="molecule type" value="Genomic_DNA"/>
</dbReference>
<protein>
    <recommendedName>
        <fullName evidence="1">Rhodanese domain-containing protein</fullName>
    </recommendedName>
</protein>
<gene>
    <name evidence="2" type="ORF">NRIC_30330</name>
</gene>
<reference evidence="3" key="1">
    <citation type="submission" date="2019-02" db="EMBL/GenBank/DDBJ databases">
        <title>Draft genome sequence of Enterococcus sp. Gos25-1.</title>
        <authorList>
            <person name="Tanaka N."/>
            <person name="Shiwa Y."/>
            <person name="Fujita N."/>
        </authorList>
    </citation>
    <scope>NUCLEOTIDE SEQUENCE [LARGE SCALE GENOMIC DNA]</scope>
    <source>
        <strain evidence="3">Gos25-1</strain>
    </source>
</reference>
<dbReference type="RefSeq" id="WP_146623539.1">
    <property type="nucleotide sequence ID" value="NZ_BJCC01000027.1"/>
</dbReference>
<dbReference type="CDD" id="cd00158">
    <property type="entry name" value="RHOD"/>
    <property type="match status" value="1"/>
</dbReference>
<feature type="domain" description="Rhodanese" evidence="1">
    <location>
        <begin position="15"/>
        <end position="97"/>
    </location>
</feature>
<evidence type="ECO:0000313" key="2">
    <source>
        <dbReference type="EMBL" id="GCF95142.1"/>
    </source>
</evidence>
<dbReference type="Proteomes" id="UP000290567">
    <property type="component" value="Unassembled WGS sequence"/>
</dbReference>
<dbReference type="InterPro" id="IPR001763">
    <property type="entry name" value="Rhodanese-like_dom"/>
</dbReference>
<name>A0A4P5PHL8_9ENTE</name>